<accession>A0AAE5P3M5</accession>
<comment type="caution">
    <text evidence="1">The sequence shown here is derived from an EMBL/GenBank/DDBJ whole genome shotgun (WGS) entry which is preliminary data.</text>
</comment>
<sequence length="349" mass="40779">MVFQQMTDRFLESQKNSGLLNDASIPIYKHKLDVFREYLSDKHGINTKGSLEDSLRQLTIDEVLSSMEYYVKSRDITGAESARLYISVMREYIRYINKKENIKNTLVESFAYDADYEDSFSYVLGKRIEKLKLKEGKNIGHINFSDFERLVKECDRIIDEASPDNIFKPNKPNAKYYSEYRYFTSALIVKLILFSGVKFHVIPTIKNEDINFNHNTIKINEYIVHLPIKLSDQFKKYKEIKEHIPSKTDVFFIEYNGEVFKRNGDVGHILKIAVGETSKSNNSSTIKMSKFAIINMIKKGINEYTIKQLTGYKDNVISYCQEVVDKERLESRNRYLDTKLRSIKTFDAL</sequence>
<evidence type="ECO:0000313" key="1">
    <source>
        <dbReference type="EMBL" id="PES34753.1"/>
    </source>
</evidence>
<reference evidence="1 2" key="1">
    <citation type="submission" date="2017-09" db="EMBL/GenBank/DDBJ databases">
        <title>Large-scale bioinformatics analysis of Bacillus genomes uncovers conserved roles of natural products in bacterial physiology.</title>
        <authorList>
            <consortium name="Agbiome Team Llc"/>
            <person name="Bleich R.M."/>
            <person name="Kirk G.J."/>
            <person name="Santa Maria K.C."/>
            <person name="Allen S.E."/>
            <person name="Farag S."/>
            <person name="Shank E.A."/>
            <person name="Bowers A."/>
        </authorList>
    </citation>
    <scope>NUCLEOTIDE SEQUENCE [LARGE SCALE GENOMIC DNA]</scope>
    <source>
        <strain evidence="1 2">AFS003013</strain>
    </source>
</reference>
<dbReference type="RefSeq" id="WP_098278501.1">
    <property type="nucleotide sequence ID" value="NZ_NTYW01000025.1"/>
</dbReference>
<dbReference type="EMBL" id="NTYW01000025">
    <property type="protein sequence ID" value="PES34753.1"/>
    <property type="molecule type" value="Genomic_DNA"/>
</dbReference>
<evidence type="ECO:0000313" key="2">
    <source>
        <dbReference type="Proteomes" id="UP000220341"/>
    </source>
</evidence>
<organism evidence="1 2">
    <name type="scientific">Priestia megaterium</name>
    <name type="common">Bacillus megaterium</name>
    <dbReference type="NCBI Taxonomy" id="1404"/>
    <lineage>
        <taxon>Bacteria</taxon>
        <taxon>Bacillati</taxon>
        <taxon>Bacillota</taxon>
        <taxon>Bacilli</taxon>
        <taxon>Bacillales</taxon>
        <taxon>Bacillaceae</taxon>
        <taxon>Priestia</taxon>
    </lineage>
</organism>
<name>A0AAE5P3M5_PRIMG</name>
<proteinExistence type="predicted"/>
<dbReference type="SUPFAM" id="SSF56349">
    <property type="entry name" value="DNA breaking-rejoining enzymes"/>
    <property type="match status" value="1"/>
</dbReference>
<dbReference type="GO" id="GO:0003677">
    <property type="term" value="F:DNA binding"/>
    <property type="evidence" value="ECO:0007669"/>
    <property type="project" value="InterPro"/>
</dbReference>
<gene>
    <name evidence="1" type="ORF">CN497_19270</name>
</gene>
<dbReference type="Proteomes" id="UP000220341">
    <property type="component" value="Unassembled WGS sequence"/>
</dbReference>
<dbReference type="AlphaFoldDB" id="A0AAE5P3M5"/>
<dbReference type="InterPro" id="IPR011010">
    <property type="entry name" value="DNA_brk_join_enz"/>
</dbReference>
<protein>
    <submittedName>
        <fullName evidence="1">Uncharacterized protein</fullName>
    </submittedName>
</protein>